<proteinExistence type="predicted"/>
<dbReference type="SUPFAM" id="SSF46894">
    <property type="entry name" value="C-terminal effector domain of the bipartite response regulators"/>
    <property type="match status" value="1"/>
</dbReference>
<evidence type="ECO:0000256" key="1">
    <source>
        <dbReference type="SAM" id="Phobius"/>
    </source>
</evidence>
<dbReference type="GO" id="GO:0006355">
    <property type="term" value="P:regulation of DNA-templated transcription"/>
    <property type="evidence" value="ECO:0007669"/>
    <property type="project" value="InterPro"/>
</dbReference>
<name>A0A420DBK0_9FLAO</name>
<evidence type="ECO:0000313" key="2">
    <source>
        <dbReference type="EMBL" id="RKE88958.1"/>
    </source>
</evidence>
<keyword evidence="1" id="KW-0472">Membrane</keyword>
<dbReference type="Proteomes" id="UP000285906">
    <property type="component" value="Unassembled WGS sequence"/>
</dbReference>
<evidence type="ECO:0000313" key="3">
    <source>
        <dbReference type="Proteomes" id="UP000285906"/>
    </source>
</evidence>
<organism evidence="2 3">
    <name type="scientific">Epilithonimonas arachidiradicis</name>
    <dbReference type="NCBI Taxonomy" id="1617282"/>
    <lineage>
        <taxon>Bacteria</taxon>
        <taxon>Pseudomonadati</taxon>
        <taxon>Bacteroidota</taxon>
        <taxon>Flavobacteriia</taxon>
        <taxon>Flavobacteriales</taxon>
        <taxon>Weeksellaceae</taxon>
        <taxon>Chryseobacterium group</taxon>
        <taxon>Epilithonimonas</taxon>
    </lineage>
</organism>
<gene>
    <name evidence="2" type="ORF">BXY58_1091</name>
</gene>
<dbReference type="Gene3D" id="1.10.10.10">
    <property type="entry name" value="Winged helix-like DNA-binding domain superfamily/Winged helix DNA-binding domain"/>
    <property type="match status" value="1"/>
</dbReference>
<dbReference type="SUPFAM" id="SSF48452">
    <property type="entry name" value="TPR-like"/>
    <property type="match status" value="2"/>
</dbReference>
<dbReference type="Gene3D" id="1.25.40.10">
    <property type="entry name" value="Tetratricopeptide repeat domain"/>
    <property type="match status" value="1"/>
</dbReference>
<protein>
    <recommendedName>
        <fullName evidence="4">Tetratricopeptide repeat protein</fullName>
    </recommendedName>
</protein>
<accession>A0A420DBK0</accession>
<dbReference type="InterPro" id="IPR036388">
    <property type="entry name" value="WH-like_DNA-bd_sf"/>
</dbReference>
<comment type="caution">
    <text evidence="2">The sequence shown here is derived from an EMBL/GenBank/DDBJ whole genome shotgun (WGS) entry which is preliminary data.</text>
</comment>
<keyword evidence="1" id="KW-0812">Transmembrane</keyword>
<evidence type="ECO:0008006" key="4">
    <source>
        <dbReference type="Google" id="ProtNLM"/>
    </source>
</evidence>
<dbReference type="EMBL" id="RAQH01000002">
    <property type="protein sequence ID" value="RKE88958.1"/>
    <property type="molecule type" value="Genomic_DNA"/>
</dbReference>
<dbReference type="InterPro" id="IPR011990">
    <property type="entry name" value="TPR-like_helical_dom_sf"/>
</dbReference>
<dbReference type="AlphaFoldDB" id="A0A420DBK0"/>
<keyword evidence="1" id="KW-1133">Transmembrane helix</keyword>
<dbReference type="GO" id="GO:0003677">
    <property type="term" value="F:DNA binding"/>
    <property type="evidence" value="ECO:0007669"/>
    <property type="project" value="InterPro"/>
</dbReference>
<sequence length="539" mass="63526">MRMIVPRKSLLILFFLFPFFFVAQKNISRLLDSLVLSKSKQQTVDLSLKIASKIKFEDVERMNYYIGVAEESTKKINTDTAWVKYYRQTAEIYSAVDAVDLFANALLKEYDFYKNSSEPRRYKLETKLAILYARLNDKNLALLYFNKLWKHYNSVKDYYYMAQTKINIGRLNFQYGTPKLALKYYQEAAAYLKKKPDEKLLIILNTNIGEAYIHLQDYEKAKIFLDKARSSINKTTDDSTKSWIYLVSSHFYRKIGDANQAVFYAHEAEKYESTTNTFAQKNVLEALYKAYLLKKDYENSAKYFSSYDSVRDSLKIEEKAVNVEKTKLEYASKIKSQQQKLDYNQKKFTLILTICILVILLLILSIFMIRYKSRLLKIKLEHELKEYKEIQLKQELEKRNKELTIKTIKEAEQKELFHVLVDDLKKIQSTAGESNVKQSVNLVINMMNHNLVHNNWEEFELRFSNVYESFYEKLNAKHPDLSLMDKRICALIKLNLSTKEIMNITKSSLRSVENIRTRLRKKLGLTNSKTDLNKYLSDL</sequence>
<feature type="transmembrane region" description="Helical" evidence="1">
    <location>
        <begin position="348"/>
        <end position="369"/>
    </location>
</feature>
<dbReference type="InterPro" id="IPR016032">
    <property type="entry name" value="Sig_transdc_resp-reg_C-effctor"/>
</dbReference>
<reference evidence="2 3" key="1">
    <citation type="submission" date="2018-09" db="EMBL/GenBank/DDBJ databases">
        <title>Genomic Encyclopedia of Archaeal and Bacterial Type Strains, Phase II (KMG-II): from individual species to whole genera.</title>
        <authorList>
            <person name="Goeker M."/>
        </authorList>
    </citation>
    <scope>NUCLEOTIDE SEQUENCE [LARGE SCALE GENOMIC DNA]</scope>
    <source>
        <strain evidence="2 3">DSM 27620</strain>
    </source>
</reference>